<feature type="compositionally biased region" description="Low complexity" evidence="5">
    <location>
        <begin position="258"/>
        <end position="282"/>
    </location>
</feature>
<dbReference type="GO" id="GO:0000724">
    <property type="term" value="P:double-strand break repair via homologous recombination"/>
    <property type="evidence" value="ECO:0007669"/>
    <property type="project" value="TreeGrafter"/>
</dbReference>
<feature type="region of interest" description="Disordered" evidence="5">
    <location>
        <begin position="255"/>
        <end position="308"/>
    </location>
</feature>
<comment type="caution">
    <text evidence="6">The sequence shown here is derived from an EMBL/GenBank/DDBJ whole genome shotgun (WGS) entry which is preliminary data.</text>
</comment>
<dbReference type="Pfam" id="PF04098">
    <property type="entry name" value="Rad52_Rad22"/>
    <property type="match status" value="1"/>
</dbReference>
<organism evidence="6 7">
    <name type="scientific">Skeletonema marinoi</name>
    <dbReference type="NCBI Taxonomy" id="267567"/>
    <lineage>
        <taxon>Eukaryota</taxon>
        <taxon>Sar</taxon>
        <taxon>Stramenopiles</taxon>
        <taxon>Ochrophyta</taxon>
        <taxon>Bacillariophyta</taxon>
        <taxon>Coscinodiscophyceae</taxon>
        <taxon>Thalassiosirophycidae</taxon>
        <taxon>Thalassiosirales</taxon>
        <taxon>Skeletonemataceae</taxon>
        <taxon>Skeletonema</taxon>
        <taxon>Skeletonema marinoi-dohrnii complex</taxon>
    </lineage>
</organism>
<evidence type="ECO:0000313" key="7">
    <source>
        <dbReference type="Proteomes" id="UP001224775"/>
    </source>
</evidence>
<evidence type="ECO:0000256" key="4">
    <source>
        <dbReference type="ARBA" id="ARBA00023204"/>
    </source>
</evidence>
<dbReference type="InterPro" id="IPR041247">
    <property type="entry name" value="Rad52_fam"/>
</dbReference>
<evidence type="ECO:0000256" key="1">
    <source>
        <dbReference type="ARBA" id="ARBA00006638"/>
    </source>
</evidence>
<comment type="similarity">
    <text evidence="1">Belongs to the RAD52 family.</text>
</comment>
<dbReference type="AlphaFoldDB" id="A0AAD8Y2Y7"/>
<dbReference type="InterPro" id="IPR042525">
    <property type="entry name" value="Rad52_Rad59_Rad22_sf"/>
</dbReference>
<dbReference type="EMBL" id="JATAAI010000020">
    <property type="protein sequence ID" value="KAK1738681.1"/>
    <property type="molecule type" value="Genomic_DNA"/>
</dbReference>
<dbReference type="Gene3D" id="3.30.390.80">
    <property type="entry name" value="DNA repair protein Rad52/59/22"/>
    <property type="match status" value="1"/>
</dbReference>
<dbReference type="GO" id="GO:0005634">
    <property type="term" value="C:nucleus"/>
    <property type="evidence" value="ECO:0007669"/>
    <property type="project" value="TreeGrafter"/>
</dbReference>
<feature type="compositionally biased region" description="Low complexity" evidence="5">
    <location>
        <begin position="330"/>
        <end position="341"/>
    </location>
</feature>
<protein>
    <submittedName>
        <fullName evidence="6">RAD52 family DNA repair protein</fullName>
    </submittedName>
</protein>
<evidence type="ECO:0000256" key="5">
    <source>
        <dbReference type="SAM" id="MobiDB-lite"/>
    </source>
</evidence>
<dbReference type="GO" id="GO:0006312">
    <property type="term" value="P:mitotic recombination"/>
    <property type="evidence" value="ECO:0007669"/>
    <property type="project" value="TreeGrafter"/>
</dbReference>
<feature type="compositionally biased region" description="Polar residues" evidence="5">
    <location>
        <begin position="405"/>
        <end position="417"/>
    </location>
</feature>
<evidence type="ECO:0000313" key="6">
    <source>
        <dbReference type="EMBL" id="KAK1738681.1"/>
    </source>
</evidence>
<feature type="compositionally biased region" description="Low complexity" evidence="5">
    <location>
        <begin position="297"/>
        <end position="308"/>
    </location>
</feature>
<keyword evidence="4" id="KW-0234">DNA repair</keyword>
<gene>
    <name evidence="6" type="ORF">QTG54_010711</name>
</gene>
<keyword evidence="3" id="KW-0233">DNA recombination</keyword>
<feature type="region of interest" description="Disordered" evidence="5">
    <location>
        <begin position="379"/>
        <end position="417"/>
    </location>
</feature>
<dbReference type="InterPro" id="IPR007232">
    <property type="entry name" value="Rad52_Rad59_Rad22"/>
</dbReference>
<dbReference type="Proteomes" id="UP001224775">
    <property type="component" value="Unassembled WGS sequence"/>
</dbReference>
<dbReference type="SUPFAM" id="SSF54768">
    <property type="entry name" value="dsRNA-binding domain-like"/>
    <property type="match status" value="1"/>
</dbReference>
<keyword evidence="2" id="KW-0227">DNA damage</keyword>
<feature type="region of interest" description="Disordered" evidence="5">
    <location>
        <begin position="330"/>
        <end position="358"/>
    </location>
</feature>
<name>A0AAD8Y2Y7_9STRA</name>
<accession>A0AAD8Y2Y7</accession>
<sequence>MNSPHNDDTNITQHNPPLHEEPSPAQLTDATNEPMKNYDGSQMRDTNSQLVYKSQFLSTHPLWSDCKERVGYGGKKFTYVSGDGVIRNMNAIFGHGGWSSQILNEKLIQSEKDDRGRWYVGYLATVRVTLLNGASHEDCGSGEGINDSKIKAHEKAIKSAVTDAMKRAARHFGERLGNALYVKGNGIRTAPRTNRDALAELERKDSLNLFGNQAALRSVEEKKVASTATPPINNHDAIRTAAAATMTVSVGAATARTNSLPNQNHNSSNNTNTNRTSMHSARPLPPPAPSPIVSRGPLHQQHKQQQPQLQGVANANNFGGNQNNNIYLRQQQQQQQPQQRPTSHMAPPPRPMYNPANNAAGTTAYQLLNKQQQQVTVNNTTANDTSKRGLNNGGDDSTIKRQKLNPYSNNNNSRLSV</sequence>
<dbReference type="PANTHER" id="PTHR12132">
    <property type="entry name" value="DNA REPAIR AND RECOMBINATION PROTEIN RAD52, RAD59"/>
    <property type="match status" value="1"/>
</dbReference>
<dbReference type="GO" id="GO:0045002">
    <property type="term" value="P:double-strand break repair via single-strand annealing"/>
    <property type="evidence" value="ECO:0007669"/>
    <property type="project" value="TreeGrafter"/>
</dbReference>
<feature type="region of interest" description="Disordered" evidence="5">
    <location>
        <begin position="1"/>
        <end position="43"/>
    </location>
</feature>
<evidence type="ECO:0000256" key="2">
    <source>
        <dbReference type="ARBA" id="ARBA00022763"/>
    </source>
</evidence>
<evidence type="ECO:0000256" key="3">
    <source>
        <dbReference type="ARBA" id="ARBA00023172"/>
    </source>
</evidence>
<dbReference type="PANTHER" id="PTHR12132:SF1">
    <property type="entry name" value="DNA REPAIR PROTEIN RAD52 HOMOLOG"/>
    <property type="match status" value="1"/>
</dbReference>
<keyword evidence="7" id="KW-1185">Reference proteome</keyword>
<reference evidence="6" key="1">
    <citation type="submission" date="2023-06" db="EMBL/GenBank/DDBJ databases">
        <title>Survivors Of The Sea: Transcriptome response of Skeletonema marinoi to long-term dormancy.</title>
        <authorList>
            <person name="Pinder M.I.M."/>
            <person name="Kourtchenko O."/>
            <person name="Robertson E.K."/>
            <person name="Larsson T."/>
            <person name="Maumus F."/>
            <person name="Osuna-Cruz C.M."/>
            <person name="Vancaester E."/>
            <person name="Stenow R."/>
            <person name="Vandepoele K."/>
            <person name="Ploug H."/>
            <person name="Bruchert V."/>
            <person name="Godhe A."/>
            <person name="Topel M."/>
        </authorList>
    </citation>
    <scope>NUCLEOTIDE SEQUENCE</scope>
    <source>
        <strain evidence="6">R05AC</strain>
    </source>
</reference>
<proteinExistence type="inferred from homology"/>